<dbReference type="PANTHER" id="PTHR46999:SF1">
    <property type="entry name" value="ALPHA-GLUCAN WATER DIKINASE 1, CHLOROPLASTIC"/>
    <property type="match status" value="1"/>
</dbReference>
<dbReference type="PANTHER" id="PTHR46999">
    <property type="entry name" value="ALPHA-GLUCAN WATER DIKINASE 1, CHLOROPLASTIC-RELATED"/>
    <property type="match status" value="1"/>
</dbReference>
<sequence>ELMPAHCAFVLHSKNPFSDEKDEMYGELALGLGEAIVGNYAGRSLGWRMKRGGEPVVVAFPSKSECLICPPCLIFRSDSNGEDLENFAGAGLFESVPAFQNRVQRVTYWNARIITDRDYRMRLLKRIGELAFLVEDKYAVPQDIEGVVVGAETVALVQTRTQV</sequence>
<dbReference type="EC" id="2.7.9.4" evidence="1"/>
<keyword evidence="2" id="KW-1185">Reference proteome</keyword>
<gene>
    <name evidence="1" type="ORF">TGVEG_214260B</name>
</gene>
<evidence type="ECO:0000313" key="2">
    <source>
        <dbReference type="Proteomes" id="UP000002226"/>
    </source>
</evidence>
<keyword evidence="1" id="KW-0808">Transferase</keyword>
<dbReference type="Proteomes" id="UP000002226">
    <property type="component" value="Unassembled WGS sequence"/>
</dbReference>
<accession>V4YSA9</accession>
<protein>
    <submittedName>
        <fullName evidence="1">Alpha-glucan water dikinase 1</fullName>
        <ecNumber evidence="1">2.7.9.4</ecNumber>
    </submittedName>
</protein>
<comment type="caution">
    <text evidence="1">The sequence shown here is derived from an EMBL/GenBank/DDBJ whole genome shotgun (WGS) entry which is preliminary data.</text>
</comment>
<reference evidence="1" key="1">
    <citation type="submission" date="2007-03" db="EMBL/GenBank/DDBJ databases">
        <authorList>
            <person name="Paulsen I."/>
        </authorList>
    </citation>
    <scope>NUCLEOTIDE SEQUENCE</scope>
    <source>
        <strain evidence="1">VEG</strain>
    </source>
</reference>
<dbReference type="SUPFAM" id="SSF56059">
    <property type="entry name" value="Glutathione synthetase ATP-binding domain-like"/>
    <property type="match status" value="1"/>
</dbReference>
<dbReference type="STRING" id="432359.V4YSA9"/>
<name>V4YSA9_TOXGV</name>
<dbReference type="VEuPathDB" id="ToxoDB:TGVEG_214260B"/>
<dbReference type="EMBL" id="AAYL02000204">
    <property type="protein sequence ID" value="ESS31094.1"/>
    <property type="molecule type" value="Genomic_DNA"/>
</dbReference>
<feature type="non-terminal residue" evidence="1">
    <location>
        <position position="1"/>
    </location>
</feature>
<dbReference type="Gene3D" id="3.30.470.20">
    <property type="entry name" value="ATP-grasp fold, B domain"/>
    <property type="match status" value="1"/>
</dbReference>
<dbReference type="GO" id="GO:0050521">
    <property type="term" value="F:alpha-glucan, water dikinase activity"/>
    <property type="evidence" value="ECO:0007669"/>
    <property type="project" value="UniProtKB-EC"/>
</dbReference>
<evidence type="ECO:0000313" key="1">
    <source>
        <dbReference type="EMBL" id="ESS31094.1"/>
    </source>
</evidence>
<proteinExistence type="predicted"/>
<organism evidence="1 2">
    <name type="scientific">Toxoplasma gondii (strain ATCC 50861 / VEG)</name>
    <dbReference type="NCBI Taxonomy" id="432359"/>
    <lineage>
        <taxon>Eukaryota</taxon>
        <taxon>Sar</taxon>
        <taxon>Alveolata</taxon>
        <taxon>Apicomplexa</taxon>
        <taxon>Conoidasida</taxon>
        <taxon>Coccidia</taxon>
        <taxon>Eucoccidiorida</taxon>
        <taxon>Eimeriorina</taxon>
        <taxon>Sarcocystidae</taxon>
        <taxon>Toxoplasma</taxon>
    </lineage>
</organism>
<dbReference type="AlphaFoldDB" id="V4YSA9"/>